<dbReference type="STRING" id="1688.BCUN_1547"/>
<accession>A0A087ALY0</accession>
<reference evidence="2 3" key="1">
    <citation type="submission" date="2014-03" db="EMBL/GenBank/DDBJ databases">
        <title>Genomics of Bifidobacteria.</title>
        <authorList>
            <person name="Ventura M."/>
            <person name="Milani C."/>
            <person name="Lugli G.A."/>
        </authorList>
    </citation>
    <scope>NUCLEOTIDE SEQUENCE [LARGE SCALE GENOMIC DNA]</scope>
    <source>
        <strain evidence="2 3">LMG 10738</strain>
    </source>
</reference>
<keyword evidence="1" id="KW-1133">Transmembrane helix</keyword>
<keyword evidence="1" id="KW-0812">Transmembrane</keyword>
<gene>
    <name evidence="2" type="ORF">BCUN_1547</name>
</gene>
<name>A0A087ALY0_9BIFI</name>
<sequence length="210" mass="22014">MNAMANTSRASVDTSSSDTARRARRVVVVAAIIVVLALVSAFGWPGWAVRSAPEPAPISTAIASAKPTIEATALPEGATALLQAMPDHVGSYVRVSADTTDVWSASKPLEEYALAYSTGDDATKVSVTVAQWSATEDADEEYLDLAKALKGKQLAAGNVKVAGEKTGSYVVVQDEDDENAASALWRNDTVCILMTGPVATVETLVRTFPL</sequence>
<evidence type="ECO:0000313" key="3">
    <source>
        <dbReference type="Proteomes" id="UP000029067"/>
    </source>
</evidence>
<dbReference type="EMBL" id="JGYV01000024">
    <property type="protein sequence ID" value="KFI59780.1"/>
    <property type="molecule type" value="Genomic_DNA"/>
</dbReference>
<feature type="transmembrane region" description="Helical" evidence="1">
    <location>
        <begin position="26"/>
        <end position="47"/>
    </location>
</feature>
<proteinExistence type="predicted"/>
<organism evidence="2 3">
    <name type="scientific">Bifidobacterium cuniculi</name>
    <dbReference type="NCBI Taxonomy" id="1688"/>
    <lineage>
        <taxon>Bacteria</taxon>
        <taxon>Bacillati</taxon>
        <taxon>Actinomycetota</taxon>
        <taxon>Actinomycetes</taxon>
        <taxon>Bifidobacteriales</taxon>
        <taxon>Bifidobacteriaceae</taxon>
        <taxon>Bifidobacterium</taxon>
    </lineage>
</organism>
<evidence type="ECO:0000256" key="1">
    <source>
        <dbReference type="SAM" id="Phobius"/>
    </source>
</evidence>
<dbReference type="eggNOG" id="ENOG5033B3F">
    <property type="taxonomic scope" value="Bacteria"/>
</dbReference>
<dbReference type="AlphaFoldDB" id="A0A087ALY0"/>
<comment type="caution">
    <text evidence="2">The sequence shown here is derived from an EMBL/GenBank/DDBJ whole genome shotgun (WGS) entry which is preliminary data.</text>
</comment>
<dbReference type="Proteomes" id="UP000029067">
    <property type="component" value="Unassembled WGS sequence"/>
</dbReference>
<keyword evidence="3" id="KW-1185">Reference proteome</keyword>
<protein>
    <submittedName>
        <fullName evidence="2">Uncharacterized protein</fullName>
    </submittedName>
</protein>
<evidence type="ECO:0000313" key="2">
    <source>
        <dbReference type="EMBL" id="KFI59780.1"/>
    </source>
</evidence>
<keyword evidence="1" id="KW-0472">Membrane</keyword>